<dbReference type="InterPro" id="IPR000683">
    <property type="entry name" value="Gfo/Idh/MocA-like_OxRdtase_N"/>
</dbReference>
<dbReference type="GO" id="GO:0000166">
    <property type="term" value="F:nucleotide binding"/>
    <property type="evidence" value="ECO:0007669"/>
    <property type="project" value="InterPro"/>
</dbReference>
<dbReference type="Proteomes" id="UP001333818">
    <property type="component" value="Unassembled WGS sequence"/>
</dbReference>
<dbReference type="PANTHER" id="PTHR43377">
    <property type="entry name" value="BILIVERDIN REDUCTASE A"/>
    <property type="match status" value="1"/>
</dbReference>
<evidence type="ECO:0000313" key="4">
    <source>
        <dbReference type="EMBL" id="MEE3719713.1"/>
    </source>
</evidence>
<evidence type="ECO:0000256" key="1">
    <source>
        <dbReference type="ARBA" id="ARBA00010928"/>
    </source>
</evidence>
<evidence type="ECO:0000313" key="5">
    <source>
        <dbReference type="Proteomes" id="UP001333818"/>
    </source>
</evidence>
<keyword evidence="5" id="KW-1185">Reference proteome</keyword>
<organism evidence="4 5">
    <name type="scientific">Tumidithrix elongata BACA0141</name>
    <dbReference type="NCBI Taxonomy" id="2716417"/>
    <lineage>
        <taxon>Bacteria</taxon>
        <taxon>Bacillati</taxon>
        <taxon>Cyanobacteriota</taxon>
        <taxon>Cyanophyceae</taxon>
        <taxon>Pseudanabaenales</taxon>
        <taxon>Pseudanabaenaceae</taxon>
        <taxon>Tumidithrix</taxon>
        <taxon>Tumidithrix elongata</taxon>
    </lineage>
</organism>
<dbReference type="SUPFAM" id="SSF51735">
    <property type="entry name" value="NAD(P)-binding Rossmann-fold domains"/>
    <property type="match status" value="1"/>
</dbReference>
<dbReference type="Pfam" id="PF01408">
    <property type="entry name" value="GFO_IDH_MocA"/>
    <property type="match status" value="1"/>
</dbReference>
<accession>A0AAW9Q9N4</accession>
<name>A0AAW9Q9N4_9CYAN</name>
<gene>
    <name evidence="4" type="ORF">V2H45_23510</name>
</gene>
<dbReference type="InterPro" id="IPR004104">
    <property type="entry name" value="Gfo/Idh/MocA-like_OxRdtase_C"/>
</dbReference>
<dbReference type="Gene3D" id="3.40.50.720">
    <property type="entry name" value="NAD(P)-binding Rossmann-like Domain"/>
    <property type="match status" value="1"/>
</dbReference>
<dbReference type="InterPro" id="IPR036291">
    <property type="entry name" value="NAD(P)-bd_dom_sf"/>
</dbReference>
<feature type="domain" description="Gfo/Idh/MocA-like oxidoreductase C-terminal" evidence="3">
    <location>
        <begin position="143"/>
        <end position="326"/>
    </location>
</feature>
<evidence type="ECO:0000259" key="3">
    <source>
        <dbReference type="Pfam" id="PF02894"/>
    </source>
</evidence>
<dbReference type="AlphaFoldDB" id="A0AAW9Q9N4"/>
<feature type="domain" description="Gfo/Idh/MocA-like oxidoreductase N-terminal" evidence="2">
    <location>
        <begin position="8"/>
        <end position="125"/>
    </location>
</feature>
<dbReference type="EMBL" id="JAZBJZ010000162">
    <property type="protein sequence ID" value="MEE3719713.1"/>
    <property type="molecule type" value="Genomic_DNA"/>
</dbReference>
<proteinExistence type="inferred from homology"/>
<comment type="caution">
    <text evidence="4">The sequence shown here is derived from an EMBL/GenBank/DDBJ whole genome shotgun (WGS) entry which is preliminary data.</text>
</comment>
<dbReference type="Gene3D" id="3.30.360.10">
    <property type="entry name" value="Dihydrodipicolinate Reductase, domain 2"/>
    <property type="match status" value="1"/>
</dbReference>
<dbReference type="InterPro" id="IPR051450">
    <property type="entry name" value="Gfo/Idh/MocA_Oxidoreductases"/>
</dbReference>
<dbReference type="SUPFAM" id="SSF55347">
    <property type="entry name" value="Glyceraldehyde-3-phosphate dehydrogenase-like, C-terminal domain"/>
    <property type="match status" value="1"/>
</dbReference>
<protein>
    <submittedName>
        <fullName evidence="4">Gfo/Idh/MocA family oxidoreductase</fullName>
    </submittedName>
</protein>
<reference evidence="4" key="1">
    <citation type="submission" date="2024-01" db="EMBL/GenBank/DDBJ databases">
        <title>Bank of Algae and Cyanobacteria of the Azores (BACA) strain genomes.</title>
        <authorList>
            <person name="Luz R."/>
            <person name="Cordeiro R."/>
            <person name="Fonseca A."/>
            <person name="Goncalves V."/>
        </authorList>
    </citation>
    <scope>NUCLEOTIDE SEQUENCE</scope>
    <source>
        <strain evidence="4">BACA0141</strain>
    </source>
</reference>
<dbReference type="RefSeq" id="WP_330486150.1">
    <property type="nucleotide sequence ID" value="NZ_JAZBJZ010000162.1"/>
</dbReference>
<sequence>MSKLTSPLRVGIVGTGFVAKLRAEILSQDPRVQLKAIAGSADKANALAQAFNIEAHPYWSELAIRPDIDLVVVANVNRDHGAVVAQALRAGKHVIVEYPLAFSYSEAEALVQLAQANHLLLHVEHLELLGAVHQTVTKVLPDLGEPFYARYVTQNPQRPAPDKWTYMPELFGFPLVAAVSRVHRLTALFGKVKSVACQLRYQGDALPRRYTSCICNAQLQFVSGLVADISYSKGEHLWKSERSMEIQGSRGAVLFEGESGKLITADGETVLTVDSPKGLFKRDTENVLDHLFDGVPLYTNSDSSLHAIAVACAAEKAAKTNTVIEV</sequence>
<evidence type="ECO:0000259" key="2">
    <source>
        <dbReference type="Pfam" id="PF01408"/>
    </source>
</evidence>
<comment type="similarity">
    <text evidence="1">Belongs to the Gfo/Idh/MocA family.</text>
</comment>
<dbReference type="PANTHER" id="PTHR43377:SF10">
    <property type="entry name" value="BILIVERDIN REDUCTASE"/>
    <property type="match status" value="1"/>
</dbReference>
<dbReference type="Pfam" id="PF02894">
    <property type="entry name" value="GFO_IDH_MocA_C"/>
    <property type="match status" value="1"/>
</dbReference>